<evidence type="ECO:0000259" key="5">
    <source>
        <dbReference type="Pfam" id="PF02852"/>
    </source>
</evidence>
<dbReference type="InterPro" id="IPR023753">
    <property type="entry name" value="FAD/NAD-binding_dom"/>
</dbReference>
<dbReference type="PIRSF" id="PIRSF000350">
    <property type="entry name" value="Mercury_reductase_MerA"/>
    <property type="match status" value="1"/>
</dbReference>
<evidence type="ECO:0000313" key="8">
    <source>
        <dbReference type="Proteomes" id="UP000470772"/>
    </source>
</evidence>
<dbReference type="PANTHER" id="PTHR22912">
    <property type="entry name" value="DISULFIDE OXIDOREDUCTASE"/>
    <property type="match status" value="1"/>
</dbReference>
<dbReference type="Pfam" id="PF02852">
    <property type="entry name" value="Pyr_redox_dim"/>
    <property type="match status" value="1"/>
</dbReference>
<dbReference type="InterPro" id="IPR016156">
    <property type="entry name" value="FAD/NAD-linked_Rdtase_dimer_sf"/>
</dbReference>
<gene>
    <name evidence="7" type="ORF">GC250_01490</name>
</gene>
<comment type="caution">
    <text evidence="7">The sequence shown here is derived from an EMBL/GenBank/DDBJ whole genome shotgun (WGS) entry which is preliminary data.</text>
</comment>
<comment type="similarity">
    <text evidence="1">Belongs to the class-I pyridine nucleotide-disulfide oxidoreductase family.</text>
</comment>
<dbReference type="SUPFAM" id="SSF51905">
    <property type="entry name" value="FAD/NAD(P)-binding domain"/>
    <property type="match status" value="1"/>
</dbReference>
<dbReference type="Proteomes" id="UP000470772">
    <property type="component" value="Unassembled WGS sequence"/>
</dbReference>
<dbReference type="GO" id="GO:0004148">
    <property type="term" value="F:dihydrolipoyl dehydrogenase (NADH) activity"/>
    <property type="evidence" value="ECO:0007669"/>
    <property type="project" value="TreeGrafter"/>
</dbReference>
<protein>
    <submittedName>
        <fullName evidence="7">FAD-dependent oxidoreductase</fullName>
    </submittedName>
</protein>
<feature type="domain" description="Pyridine nucleotide-disulphide oxidoreductase dimerisation" evidence="5">
    <location>
        <begin position="339"/>
        <end position="446"/>
    </location>
</feature>
<sequence length="456" mass="48889">MDFDVAVIGGGVGGLAAAVRAAEAGKKVAIVEKDQLGGECINRACIPSKTLIDAVKLLSRTERANWIKKGNDSELSLDYNALNAYKTQIIDRIRLNLQRTLEKYSVTVINGKGEVQHEGEVKVGNKTITTDKMIISTGSVPISIPDFPLNGKNVLDPWSAMNLPYVPPKVIIVGGGVAGVELATLFRAMGKEVTILELMPRLLPVPGLDKDVASTVKSRLEEKGIKIYLQAKSKVTSSDGKVRFHVETPSSTEDVEGDLAVITIGRKAVTDGIDLNSIKVNVDKRGYIITNEKAMTSNPKVYAVGDVTGVPQSATKAWKQGLVAGDNLTGRSSSMPKYMPLSIFADLEIGSVGKSIDDLKAEGVDGKEILVKMEDIPRAWTLNEPHGFFKLIVGKDGKILGAHMVGEGATEVINTISMAMELSSTVNSLYPVTFSHPTVTEVISEAVQRAVAGEMY</sequence>
<evidence type="ECO:0000313" key="7">
    <source>
        <dbReference type="EMBL" id="MUN28167.1"/>
    </source>
</evidence>
<dbReference type="PRINTS" id="PR00368">
    <property type="entry name" value="FADPNR"/>
</dbReference>
<dbReference type="SUPFAM" id="SSF55424">
    <property type="entry name" value="FAD/NAD-linked reductases, dimerisation (C-terminal) domain"/>
    <property type="match status" value="1"/>
</dbReference>
<accession>A0A6A9QG28</accession>
<dbReference type="InterPro" id="IPR036188">
    <property type="entry name" value="FAD/NAD-bd_sf"/>
</dbReference>
<dbReference type="InterPro" id="IPR001100">
    <property type="entry name" value="Pyr_nuc-diS_OxRdtase"/>
</dbReference>
<dbReference type="GO" id="GO:0050660">
    <property type="term" value="F:flavin adenine dinucleotide binding"/>
    <property type="evidence" value="ECO:0007669"/>
    <property type="project" value="TreeGrafter"/>
</dbReference>
<evidence type="ECO:0000256" key="3">
    <source>
        <dbReference type="ARBA" id="ARBA00022827"/>
    </source>
</evidence>
<dbReference type="EMBL" id="WGGD01000005">
    <property type="protein sequence ID" value="MUN28167.1"/>
    <property type="molecule type" value="Genomic_DNA"/>
</dbReference>
<dbReference type="Pfam" id="PF07992">
    <property type="entry name" value="Pyr_redox_2"/>
    <property type="match status" value="1"/>
</dbReference>
<keyword evidence="4" id="KW-0520">NAD</keyword>
<organism evidence="7 8">
    <name type="scientific">Sulfuracidifex metallicus DSM 6482 = JCM 9184</name>
    <dbReference type="NCBI Taxonomy" id="523847"/>
    <lineage>
        <taxon>Archaea</taxon>
        <taxon>Thermoproteota</taxon>
        <taxon>Thermoprotei</taxon>
        <taxon>Sulfolobales</taxon>
        <taxon>Sulfolobaceae</taxon>
        <taxon>Sulfuracidifex</taxon>
    </lineage>
</organism>
<proteinExistence type="inferred from homology"/>
<dbReference type="Gene3D" id="3.50.50.60">
    <property type="entry name" value="FAD/NAD(P)-binding domain"/>
    <property type="match status" value="2"/>
</dbReference>
<dbReference type="AlphaFoldDB" id="A0A6A9QG28"/>
<dbReference type="Gene3D" id="3.30.390.30">
    <property type="match status" value="1"/>
</dbReference>
<evidence type="ECO:0000259" key="6">
    <source>
        <dbReference type="Pfam" id="PF07992"/>
    </source>
</evidence>
<evidence type="ECO:0000256" key="2">
    <source>
        <dbReference type="ARBA" id="ARBA00022630"/>
    </source>
</evidence>
<keyword evidence="2" id="KW-0285">Flavoprotein</keyword>
<keyword evidence="8" id="KW-1185">Reference proteome</keyword>
<dbReference type="GO" id="GO:0006103">
    <property type="term" value="P:2-oxoglutarate metabolic process"/>
    <property type="evidence" value="ECO:0007669"/>
    <property type="project" value="TreeGrafter"/>
</dbReference>
<evidence type="ECO:0000256" key="1">
    <source>
        <dbReference type="ARBA" id="ARBA00007532"/>
    </source>
</evidence>
<reference evidence="7 8" key="1">
    <citation type="submission" date="2019-10" db="EMBL/GenBank/DDBJ databases">
        <title>Sequencing and Assembly of Multiple Reported Metal-Biooxidizing Members of the Extremely Thermoacidophilic Archaeal Family Sulfolobaceae.</title>
        <authorList>
            <person name="Counts J.A."/>
            <person name="Kelly R.M."/>
        </authorList>
    </citation>
    <scope>NUCLEOTIDE SEQUENCE [LARGE SCALE GENOMIC DNA]</scope>
    <source>
        <strain evidence="7 8">DSM 6482</strain>
    </source>
</reference>
<feature type="domain" description="FAD/NAD(P)-binding" evidence="6">
    <location>
        <begin position="3"/>
        <end position="321"/>
    </location>
</feature>
<evidence type="ECO:0000256" key="4">
    <source>
        <dbReference type="ARBA" id="ARBA00023027"/>
    </source>
</evidence>
<dbReference type="PANTHER" id="PTHR22912:SF151">
    <property type="entry name" value="DIHYDROLIPOYL DEHYDROGENASE, MITOCHONDRIAL"/>
    <property type="match status" value="1"/>
</dbReference>
<keyword evidence="3" id="KW-0274">FAD</keyword>
<dbReference type="InterPro" id="IPR004099">
    <property type="entry name" value="Pyr_nucl-diS_OxRdtase_dimer"/>
</dbReference>
<dbReference type="PRINTS" id="PR00411">
    <property type="entry name" value="PNDRDTASEI"/>
</dbReference>
<dbReference type="InterPro" id="IPR050151">
    <property type="entry name" value="Class-I_Pyr_Nuc-Dis_Oxidored"/>
</dbReference>
<name>A0A6A9QG28_SULME</name>
<dbReference type="RefSeq" id="WP_156016129.1">
    <property type="nucleotide sequence ID" value="NZ_WGGD01000005.1"/>
</dbReference>